<name>A3QMQ3_CYHV3</name>
<dbReference type="GeneID" id="11266415"/>
<dbReference type="Proteomes" id="UP000160099">
    <property type="component" value="Segment"/>
</dbReference>
<evidence type="ECO:0000313" key="6">
    <source>
        <dbReference type="Proteomes" id="UP000106924"/>
    </source>
</evidence>
<dbReference type="EMBL" id="AP008984">
    <property type="protein sequence ID" value="BAF48898.1"/>
    <property type="molecule type" value="Genomic_DNA"/>
</dbReference>
<sequence>MDPAGTTENAAQRAALDSVDTICELLSGEFGAPVVINGFPYSFVQCYGSVHVVDLEGPDELTVETQRVLLITVSQYAHWARAFDLEMARIKQECAVNKKTLMCLLMLARQRRFTDDTSLLRYFIALVGAEMAQKVVVKPPEVKMESTQSHGKRGSQLMMAALEAWRSYGQLLFAEAVFGAYQRYLTTIGAEEYKDITCGIIAGLGALGDQQQALLQFTLMRRQVEAWKTYALNSFKVCVGAYLTEDRTDAKLNLVYETVFGQDPPENLTVDTVLDWAQNIRPATDTVGMFFVMALKSKQEEEKARREELGLETAETESAAQRPGPEQDKKKKKTSPDGAYDYYEDIWCLFTLLSTAAPKGGVPPCKVNESGVSREEYILSCFQTYGAFYRWLVAQRPDLEKHFCRYLKVSAEHLRVLSLAQPQTQQE</sequence>
<dbReference type="EMBL" id="DQ177346">
    <property type="protein sequence ID" value="ABC55160.1"/>
    <property type="molecule type" value="Genomic_DNA"/>
</dbReference>
<evidence type="ECO:0000313" key="4">
    <source>
        <dbReference type="EMBL" id="AIC32440.1"/>
    </source>
</evidence>
<organism evidence="2 6">
    <name type="scientific">Cyprinid herpesvirus 3</name>
    <name type="common">CyHV-3</name>
    <dbReference type="NCBI Taxonomy" id="180230"/>
    <lineage>
        <taxon>Viruses</taxon>
        <taxon>Duplodnaviria</taxon>
        <taxon>Heunggongvirae</taxon>
        <taxon>Peploviricota</taxon>
        <taxon>Herviviricetes</taxon>
        <taxon>Herpesvirales</taxon>
        <taxon>Alloherpesviridae</taxon>
        <taxon>Cyvirus</taxon>
        <taxon>Cyvirus cyprinidallo3</taxon>
    </lineage>
</organism>
<dbReference type="Proteomes" id="UP000169752">
    <property type="component" value="Segment"/>
</dbReference>
<feature type="region of interest" description="Disordered" evidence="1">
    <location>
        <begin position="304"/>
        <end position="336"/>
    </location>
</feature>
<accession>A3QMQ3</accession>
<gene>
    <name evidence="4" type="ORF">CyHV3-GZ_ORF85L</name>
    <name evidence="3" type="ORF">CyHV3_ORF85</name>
    <name evidence="5" type="ORF">KHVJ094</name>
</gene>
<evidence type="ECO:0000256" key="1">
    <source>
        <dbReference type="SAM" id="MobiDB-lite"/>
    </source>
</evidence>
<reference evidence="3" key="2">
    <citation type="submission" date="2007-03" db="EMBL/GenBank/DDBJ databases">
        <title>Comparative genomics of carp herpesviruses.</title>
        <authorList>
            <person name="Davison A.J."/>
            <person name="Kurobe T."/>
            <person name="Gatherer D."/>
            <person name="Cunningham C."/>
            <person name="Waltzek T.B."/>
            <person name="Korf I."/>
            <person name="Fukuda H."/>
            <person name="Hedrick R.P."/>
        </authorList>
    </citation>
    <scope>NUCLEOTIDE SEQUENCE</scope>
    <source>
        <strain evidence="3">KHV-U</strain>
    </source>
</reference>
<proteinExistence type="predicted"/>
<dbReference type="Proteomes" id="UP000156776">
    <property type="component" value="Segment"/>
</dbReference>
<dbReference type="EMBL" id="DQ657948">
    <property type="protein sequence ID" value="ABG42912.1"/>
    <property type="molecule type" value="Genomic_DNA"/>
</dbReference>
<evidence type="ECO:0000313" key="3">
    <source>
        <dbReference type="EMBL" id="ABG42912.1"/>
    </source>
</evidence>
<keyword evidence="7" id="KW-1185">Reference proteome</keyword>
<dbReference type="RefSeq" id="YP_001096120.1">
    <property type="nucleotide sequence ID" value="NC_009127.1"/>
</dbReference>
<dbReference type="KEGG" id="vg:11266415"/>
<reference evidence="6 7" key="1">
    <citation type="journal article" date="2007" name="J. Virol.">
        <title>Genome sequences of three koi herpesvirus isolates representing the expanding distribution of an emerging disease threatening koi and common carp worldwide.</title>
        <authorList>
            <person name="Aoki T."/>
            <person name="Hirono I."/>
            <person name="Kurokawa K."/>
            <person name="Fukuda H."/>
            <person name="Nahary R."/>
            <person name="Eldar A."/>
            <person name="Davison A.J."/>
            <person name="Waltzek T.B."/>
            <person name="Bercovier H."/>
            <person name="Hedrick R.P."/>
        </authorList>
    </citation>
    <scope>NUCLEOTIDE SEQUENCE [LARGE SCALE GENOMIC DNA]</scope>
    <source>
        <strain evidence="2">KHV-I</strain>
        <strain evidence="3 7">KHV-U</strain>
        <strain evidence="5">TUMST1</strain>
    </source>
</reference>
<evidence type="ECO:0000313" key="2">
    <source>
        <dbReference type="EMBL" id="ABC55160.1"/>
    </source>
</evidence>
<evidence type="ECO:0000313" key="8">
    <source>
        <dbReference type="Proteomes" id="UP000160099"/>
    </source>
</evidence>
<evidence type="ECO:0000313" key="7">
    <source>
        <dbReference type="Proteomes" id="UP000156776"/>
    </source>
</evidence>
<protein>
    <submittedName>
        <fullName evidence="4">ORF85L</fullName>
    </submittedName>
    <submittedName>
        <fullName evidence="3">Protein ORF85</fullName>
    </submittedName>
</protein>
<dbReference type="Proteomes" id="UP000106924">
    <property type="component" value="Segment"/>
</dbReference>
<reference evidence="4 8" key="3">
    <citation type="journal article" date="2015" name="Vet. Microbiol.">
        <title>Whole-genome sequence of a novel Chinese cyprinid herpesvirus 3 isolate reveals the existence of a distinct European genotype in East Asia.</title>
        <authorList>
            <person name="Li W."/>
            <person name="Lee X."/>
            <person name="Weng S."/>
            <person name="He J."/>
            <person name="Dong C."/>
        </authorList>
    </citation>
    <scope>NUCLEOTIDE SEQUENCE [LARGE SCALE GENOMIC DNA]</scope>
    <source>
        <strain evidence="4">KHV-GZ11</strain>
    </source>
</reference>
<dbReference type="EMBL" id="KJ627438">
    <property type="protein sequence ID" value="AIC32440.1"/>
    <property type="molecule type" value="Genomic_DNA"/>
</dbReference>
<evidence type="ECO:0000313" key="5">
    <source>
        <dbReference type="EMBL" id="BAF48898.1"/>
    </source>
</evidence>